<keyword evidence="7" id="KW-0472">Membrane</keyword>
<keyword evidence="6" id="KW-0333">Golgi apparatus</keyword>
<name>R7W956_AEGTA</name>
<evidence type="ECO:0000256" key="8">
    <source>
        <dbReference type="ARBA" id="ARBA00023316"/>
    </source>
</evidence>
<evidence type="ECO:0000313" key="12">
    <source>
        <dbReference type="EnsemblPlants" id="EMT18531"/>
    </source>
</evidence>
<sequence length="1027" mass="116467">MASSWWGDKEEHGTPVVVKMDNPYSLVEIDGPGMDSSEKARRSKNAKQFKWVLLLRAHRAVGCVAWLAGGFWGLLGAVNRRVRRSRDADAEPDAEASGRGRHMLGFLRAFLLLSLAMLAFETAAYLKGWHYFPRDLPEHYLRQLPEHLQNLPEHLRHLPENLRHLPENLRHLPDGLRMPEQQEIQGWLHRAYVAWLAFRIDYIAWAIEKLSGFCIVLFMVQSIDRILLCLGCFWIKLRGIKPGLKAAANKRGSKYADDDDLEDGDDLGAYFPMVLLQMPMCNEKEVYETSISHVCQIDWPRDRMLVQVLDDSDDETCQMLIRAEVTKWNQRGVNIIYRHRLSRTGYKAGNLKSAMSCEYVKDYEFVAIFDADFQPNPDFLKLTVPHFKGNPELGLVQARWSFVNKDENLLTRLQNINLCFHFEVEQQVNGIYLNFFGFNGTAGVWRIEALEDSGGWMERTTVEDMDIAVRAHLQGWKFIYLNDVKVLCELPESYQAYRKQQHRWHSGPMQLFRLCLPAIIKSKIPLWKKANLVMLFFLLRKLILPFYSFTLFCVILPLTMFVPEAELPIWVICYVPMIMSVLNILPAPKSFPFVIPYLLFENTMSVTKFNAMVSGLFQLGSSYEWVVTKKAGRTSSESDIFAMAEETDTATRPAPRLVRGVSEAGLEAWAKTHQLDNKDLQLKAQAEEVTSLAAAIKKTSKAKPPNRIFKKELALAFLLLIAATRSLLSAQGLHFYFLLFQGVTFLVVGLDLIGEQAVVSLTKRCPRRRTHDTNEFQGLVKCCHDVLLDDGPAGAVERAVEAIQPWGFLLRRFADRRPHRLLGERVVEACRGQGRQVDGVPVNGAATRRRRPHCGVEMLMNDPLFVTVGGGNGVAGAEGVDEVLQAPGVDFSLEKHRLGIARTEPGDTRRLPLPSFVDRSEAEDAQLEMLSQLELAVRQLSAFLGDVETQNDLVGHVHLEPCLAEETFRPNLQVLCRSGNLHVETLEGTAGGDRMLPRVMDRDVETREARPQGFETKTGHAARCRSF</sequence>
<evidence type="ECO:0000256" key="6">
    <source>
        <dbReference type="ARBA" id="ARBA00023034"/>
    </source>
</evidence>
<dbReference type="Pfam" id="PF13632">
    <property type="entry name" value="Glyco_trans_2_3"/>
    <property type="match status" value="1"/>
</dbReference>
<keyword evidence="3" id="KW-0808">Transferase</keyword>
<dbReference type="EnsemblPlants" id="EMT18531">
    <property type="protein sequence ID" value="EMT18531"/>
    <property type="gene ID" value="F775_12066"/>
</dbReference>
<dbReference type="GO" id="GO:0099402">
    <property type="term" value="P:plant organ development"/>
    <property type="evidence" value="ECO:0007669"/>
    <property type="project" value="UniProtKB-ARBA"/>
</dbReference>
<dbReference type="InterPro" id="IPR029044">
    <property type="entry name" value="Nucleotide-diphossugar_trans"/>
</dbReference>
<dbReference type="PANTHER" id="PTHR32044:SF69">
    <property type="entry name" value="XYLOGLUCAN GLYCOSYLTRANSFERASE 3-RELATED"/>
    <property type="match status" value="1"/>
</dbReference>
<evidence type="ECO:0000256" key="5">
    <source>
        <dbReference type="ARBA" id="ARBA00022989"/>
    </source>
</evidence>
<accession>R7W956</accession>
<feature type="domain" description="Glycosyltransferase 2-like" evidence="11">
    <location>
        <begin position="366"/>
        <end position="568"/>
    </location>
</feature>
<dbReference type="PANTHER" id="PTHR32044">
    <property type="entry name" value="GLUCOMANNAN 4-BETA-MANNOSYLTRANSFERASE 9"/>
    <property type="match status" value="1"/>
</dbReference>
<dbReference type="SUPFAM" id="SSF53448">
    <property type="entry name" value="Nucleotide-diphospho-sugar transferases"/>
    <property type="match status" value="1"/>
</dbReference>
<keyword evidence="4" id="KW-0812">Transmembrane</keyword>
<comment type="similarity">
    <text evidence="10">Belongs to the glycosyltransferase 2 family. Plant cellulose synthase-like C subfamily.</text>
</comment>
<evidence type="ECO:0000256" key="7">
    <source>
        <dbReference type="ARBA" id="ARBA00023136"/>
    </source>
</evidence>
<dbReference type="GO" id="GO:0048868">
    <property type="term" value="P:pollen tube development"/>
    <property type="evidence" value="ECO:0007669"/>
    <property type="project" value="UniProtKB-ARBA"/>
</dbReference>
<dbReference type="InterPro" id="IPR001173">
    <property type="entry name" value="Glyco_trans_2-like"/>
</dbReference>
<keyword evidence="8" id="KW-0961">Cell wall biogenesis/degradation</keyword>
<dbReference type="GO" id="GO:0016757">
    <property type="term" value="F:glycosyltransferase activity"/>
    <property type="evidence" value="ECO:0007669"/>
    <property type="project" value="UniProtKB-KW"/>
</dbReference>
<comment type="subcellular location">
    <subcellularLocation>
        <location evidence="1">Golgi apparatus membrane</location>
        <topology evidence="1">Multi-pass membrane protein</topology>
    </subcellularLocation>
</comment>
<dbReference type="FunFam" id="3.90.550.10:FF:000007">
    <property type="entry name" value="probable xyloglucan glycosyltransferase 5"/>
    <property type="match status" value="1"/>
</dbReference>
<keyword evidence="5" id="KW-1133">Transmembrane helix</keyword>
<proteinExistence type="inferred from homology"/>
<evidence type="ECO:0000256" key="10">
    <source>
        <dbReference type="ARBA" id="ARBA00061151"/>
    </source>
</evidence>
<comment type="function">
    <text evidence="9">Probable beta-1,4-glucan synthase rather involved in the synthesis of the xyloglucan backbone than cellulose. Seems to work simultaneously with xyloglucan 6-xylosyltransferase. Xyloglucan is a noncellulosic polysaccharides of plant cell wall and consists of a glucan backbone substituted by xylose, galactose and fucose.</text>
</comment>
<evidence type="ECO:0000256" key="1">
    <source>
        <dbReference type="ARBA" id="ARBA00004653"/>
    </source>
</evidence>
<evidence type="ECO:0000259" key="11">
    <source>
        <dbReference type="Pfam" id="PF13632"/>
    </source>
</evidence>
<evidence type="ECO:0000256" key="2">
    <source>
        <dbReference type="ARBA" id="ARBA00022676"/>
    </source>
</evidence>
<protein>
    <recommendedName>
        <fullName evidence="11">Glycosyltransferase 2-like domain-containing protein</fullName>
    </recommendedName>
</protein>
<evidence type="ECO:0000256" key="9">
    <source>
        <dbReference type="ARBA" id="ARBA00055179"/>
    </source>
</evidence>
<dbReference type="GO" id="GO:0071555">
    <property type="term" value="P:cell wall organization"/>
    <property type="evidence" value="ECO:0007669"/>
    <property type="project" value="UniProtKB-KW"/>
</dbReference>
<evidence type="ECO:0000256" key="3">
    <source>
        <dbReference type="ARBA" id="ARBA00022679"/>
    </source>
</evidence>
<dbReference type="AlphaFoldDB" id="R7W956"/>
<organism evidence="12">
    <name type="scientific">Aegilops tauschii</name>
    <name type="common">Tausch's goatgrass</name>
    <name type="synonym">Aegilops squarrosa</name>
    <dbReference type="NCBI Taxonomy" id="37682"/>
    <lineage>
        <taxon>Eukaryota</taxon>
        <taxon>Viridiplantae</taxon>
        <taxon>Streptophyta</taxon>
        <taxon>Embryophyta</taxon>
        <taxon>Tracheophyta</taxon>
        <taxon>Spermatophyta</taxon>
        <taxon>Magnoliopsida</taxon>
        <taxon>Liliopsida</taxon>
        <taxon>Poales</taxon>
        <taxon>Poaceae</taxon>
        <taxon>BOP clade</taxon>
        <taxon>Pooideae</taxon>
        <taxon>Triticodae</taxon>
        <taxon>Triticeae</taxon>
        <taxon>Triticinae</taxon>
        <taxon>Aegilops</taxon>
    </lineage>
</organism>
<dbReference type="GO" id="GO:0000139">
    <property type="term" value="C:Golgi membrane"/>
    <property type="evidence" value="ECO:0007669"/>
    <property type="project" value="UniProtKB-SubCell"/>
</dbReference>
<reference evidence="12" key="1">
    <citation type="submission" date="2015-06" db="UniProtKB">
        <authorList>
            <consortium name="EnsemblPlants"/>
        </authorList>
    </citation>
    <scope>IDENTIFICATION</scope>
</reference>
<keyword evidence="2" id="KW-0328">Glycosyltransferase</keyword>
<dbReference type="Gene3D" id="3.90.550.10">
    <property type="entry name" value="Spore Coat Polysaccharide Biosynthesis Protein SpsA, Chain A"/>
    <property type="match status" value="1"/>
</dbReference>
<evidence type="ECO:0000256" key="4">
    <source>
        <dbReference type="ARBA" id="ARBA00022692"/>
    </source>
</evidence>